<reference evidence="3 4" key="1">
    <citation type="submission" date="2022-04" db="EMBL/GenBank/DDBJ databases">
        <title>Gracilibacillus sp. isolated from saltern.</title>
        <authorList>
            <person name="Won M."/>
            <person name="Lee C.-M."/>
            <person name="Woen H.-Y."/>
            <person name="Kwon S.-W."/>
        </authorList>
    </citation>
    <scope>NUCLEOTIDE SEQUENCE [LARGE SCALE GENOMIC DNA]</scope>
    <source>
        <strain evidence="3 4">SSPM10-3</strain>
    </source>
</reference>
<evidence type="ECO:0000313" key="3">
    <source>
        <dbReference type="EMBL" id="UOQ84475.1"/>
    </source>
</evidence>
<dbReference type="RefSeq" id="WP_244742264.1">
    <property type="nucleotide sequence ID" value="NZ_CP095071.1"/>
</dbReference>
<keyword evidence="4" id="KW-1185">Reference proteome</keyword>
<dbReference type="Proteomes" id="UP000831537">
    <property type="component" value="Chromosome"/>
</dbReference>
<accession>A0ABY4GJF3</accession>
<proteinExistence type="predicted"/>
<evidence type="ECO:0000259" key="2">
    <source>
        <dbReference type="Pfam" id="PF08006"/>
    </source>
</evidence>
<organism evidence="3 4">
    <name type="scientific">Gracilibacillus salinarum</name>
    <dbReference type="NCBI Taxonomy" id="2932255"/>
    <lineage>
        <taxon>Bacteria</taxon>
        <taxon>Bacillati</taxon>
        <taxon>Bacillota</taxon>
        <taxon>Bacilli</taxon>
        <taxon>Bacillales</taxon>
        <taxon>Bacillaceae</taxon>
        <taxon>Gracilibacillus</taxon>
    </lineage>
</organism>
<evidence type="ECO:0000256" key="1">
    <source>
        <dbReference type="SAM" id="Phobius"/>
    </source>
</evidence>
<dbReference type="InterPro" id="IPR012963">
    <property type="entry name" value="HAAS_TM"/>
</dbReference>
<feature type="domain" description="HAAS transmembrane region" evidence="2">
    <location>
        <begin position="89"/>
        <end position="204"/>
    </location>
</feature>
<keyword evidence="1" id="KW-1133">Transmembrane helix</keyword>
<feature type="transmembrane region" description="Helical" evidence="1">
    <location>
        <begin position="174"/>
        <end position="192"/>
    </location>
</feature>
<sequence>MKLSAKSEDFLENLKLYLFSSGKNMDESEEIIEELESHLYEAEKAGKNIDEIISMSPKTYMEQIADEVPFDLLSLLKYIPIIFLGGFSYILLGQVIRGDLSYSFVQLIGYPVIFLCFLLITSVTFKMIASKNLTRVTEWLLFLMPGMLIICFFIGLHYLNDFIDSPDIRFGDTVSIITAILAICILIAIALWSKTWFSIIIPIILFLPEAAVRMTAFPEETKIIVTSALTIVLFLSYIIMITTIEKRKVD</sequence>
<feature type="transmembrane region" description="Helical" evidence="1">
    <location>
        <begin position="140"/>
        <end position="159"/>
    </location>
</feature>
<evidence type="ECO:0000313" key="4">
    <source>
        <dbReference type="Proteomes" id="UP000831537"/>
    </source>
</evidence>
<feature type="transmembrane region" description="Helical" evidence="1">
    <location>
        <begin position="108"/>
        <end position="128"/>
    </location>
</feature>
<keyword evidence="1" id="KW-0812">Transmembrane</keyword>
<name>A0ABY4GJF3_9BACI</name>
<keyword evidence="1" id="KW-0472">Membrane</keyword>
<dbReference type="EMBL" id="CP095071">
    <property type="protein sequence ID" value="UOQ84475.1"/>
    <property type="molecule type" value="Genomic_DNA"/>
</dbReference>
<gene>
    <name evidence="3" type="ORF">MUN87_17575</name>
</gene>
<protein>
    <recommendedName>
        <fullName evidence="2">HAAS transmembrane region domain-containing protein</fullName>
    </recommendedName>
</protein>
<feature type="transmembrane region" description="Helical" evidence="1">
    <location>
        <begin position="223"/>
        <end position="244"/>
    </location>
</feature>
<dbReference type="PANTHER" id="PTHR41307">
    <property type="entry name" value="MEMBRANE PROTEIN-RELATED"/>
    <property type="match status" value="1"/>
</dbReference>
<dbReference type="Pfam" id="PF08006">
    <property type="entry name" value="HAAS_TM"/>
    <property type="match status" value="1"/>
</dbReference>
<dbReference type="PANTHER" id="PTHR41307:SF1">
    <property type="entry name" value="MEMBRANE PROTEIN"/>
    <property type="match status" value="1"/>
</dbReference>
<feature type="transmembrane region" description="Helical" evidence="1">
    <location>
        <begin position="78"/>
        <end position="96"/>
    </location>
</feature>
<feature type="transmembrane region" description="Helical" evidence="1">
    <location>
        <begin position="199"/>
        <end position="217"/>
    </location>
</feature>
<dbReference type="SUPFAM" id="SSF158560">
    <property type="entry name" value="BH3980-like"/>
    <property type="match status" value="1"/>
</dbReference>